<dbReference type="InterPro" id="IPR031155">
    <property type="entry name" value="DUR"/>
</dbReference>
<dbReference type="Proteomes" id="UP000011715">
    <property type="component" value="Unassembled WGS sequence"/>
</dbReference>
<dbReference type="AlphaFoldDB" id="A0A0C4DNY3"/>
<dbReference type="PANTHER" id="PTHR46154">
    <property type="match status" value="1"/>
</dbReference>
<reference evidence="3" key="3">
    <citation type="submission" date="2011-03" db="EMBL/GenBank/DDBJ databases">
        <title>Annotation of Magnaporthe poae ATCC 64411.</title>
        <authorList>
            <person name="Ma L.-J."/>
            <person name="Dead R."/>
            <person name="Young S.K."/>
            <person name="Zeng Q."/>
            <person name="Gargeya S."/>
            <person name="Fitzgerald M."/>
            <person name="Haas B."/>
            <person name="Abouelleil A."/>
            <person name="Alvarado L."/>
            <person name="Arachchi H.M."/>
            <person name="Berlin A."/>
            <person name="Brown A."/>
            <person name="Chapman S.B."/>
            <person name="Chen Z."/>
            <person name="Dunbar C."/>
            <person name="Freedman E."/>
            <person name="Gearin G."/>
            <person name="Gellesch M."/>
            <person name="Goldberg J."/>
            <person name="Griggs A."/>
            <person name="Gujja S."/>
            <person name="Heiman D."/>
            <person name="Howarth C."/>
            <person name="Larson L."/>
            <person name="Lui A."/>
            <person name="MacDonald P.J.P."/>
            <person name="Mehta T."/>
            <person name="Montmayeur A."/>
            <person name="Murphy C."/>
            <person name="Neiman D."/>
            <person name="Pearson M."/>
            <person name="Priest M."/>
            <person name="Roberts A."/>
            <person name="Saif S."/>
            <person name="Shea T."/>
            <person name="Shenoy N."/>
            <person name="Sisk P."/>
            <person name="Stolte C."/>
            <person name="Sykes S."/>
            <person name="Yandava C."/>
            <person name="Wortman J."/>
            <person name="Nusbaum C."/>
            <person name="Birren B."/>
        </authorList>
    </citation>
    <scope>NUCLEOTIDE SEQUENCE</scope>
    <source>
        <strain evidence="3">ATCC 64411</strain>
    </source>
</reference>
<feature type="transmembrane region" description="Helical" evidence="2">
    <location>
        <begin position="64"/>
        <end position="87"/>
    </location>
</feature>
<dbReference type="PANTHER" id="PTHR46154:SF4">
    <property type="entry name" value="UREA ACTIVE TRANSPORTER"/>
    <property type="match status" value="1"/>
</dbReference>
<sequence length="373" mass="39935">MFSTIGRTLNVSVPFSHGDLRNGWLNADIGCSQWLERSCLVCLWRNVSNCDLSKLVAARSHMRSTFFCCFCDILVTAMLLTGGSAVINNLTGASTATASGVVVYTLFGGIKATFITDYIDALMILIIVFVYAFTIYTANHTRLPRPRLGGPTEIAAERPVDGNAGGSYLTMRSQAGAEFFVINLIGNFGTVFLDNSYYNKATVASPVDTLPGLSNQQRHQLVCRAVAHGNDDGPGRPGSRKPSWAIMNTYSSELIAVSSICTYIYRTYVNPGATGRQLMRIDYIGVASSSPAVLPATLTLILSGQSWAAATFSPILGLACSMAAWLVTAEAEHGELLVAATEAKKPMLAGNAVSLLAPVLSIPLLTYIPPFRP</sequence>
<name>A0A0C4DNY3_MAGP6</name>
<evidence type="ECO:0000313" key="3">
    <source>
        <dbReference type="EMBL" id="KLU82460.1"/>
    </source>
</evidence>
<keyword evidence="2" id="KW-0812">Transmembrane</keyword>
<protein>
    <submittedName>
        <fullName evidence="3 4">Uncharacterized protein</fullName>
    </submittedName>
</protein>
<organism evidence="4 5">
    <name type="scientific">Magnaporthiopsis poae (strain ATCC 64411 / 73-15)</name>
    <name type="common">Kentucky bluegrass fungus</name>
    <name type="synonym">Magnaporthe poae</name>
    <dbReference type="NCBI Taxonomy" id="644358"/>
    <lineage>
        <taxon>Eukaryota</taxon>
        <taxon>Fungi</taxon>
        <taxon>Dikarya</taxon>
        <taxon>Ascomycota</taxon>
        <taxon>Pezizomycotina</taxon>
        <taxon>Sordariomycetes</taxon>
        <taxon>Sordariomycetidae</taxon>
        <taxon>Magnaporthales</taxon>
        <taxon>Magnaporthaceae</taxon>
        <taxon>Magnaporthiopsis</taxon>
    </lineage>
</organism>
<dbReference type="EMBL" id="ADBL01000368">
    <property type="status" value="NOT_ANNOTATED_CDS"/>
    <property type="molecule type" value="Genomic_DNA"/>
</dbReference>
<feature type="transmembrane region" description="Helical" evidence="2">
    <location>
        <begin position="307"/>
        <end position="327"/>
    </location>
</feature>
<proteinExistence type="predicted"/>
<dbReference type="STRING" id="644358.A0A0C4DNY3"/>
<dbReference type="EnsemblFungi" id="MAPG_01532T0">
    <property type="protein sequence ID" value="MAPG_01532T0"/>
    <property type="gene ID" value="MAPG_01532"/>
</dbReference>
<reference evidence="4" key="4">
    <citation type="journal article" date="2015" name="G3 (Bethesda)">
        <title>Genome sequences of three phytopathogenic species of the Magnaporthaceae family of fungi.</title>
        <authorList>
            <person name="Okagaki L.H."/>
            <person name="Nunes C.C."/>
            <person name="Sailsbery J."/>
            <person name="Clay B."/>
            <person name="Brown D."/>
            <person name="John T."/>
            <person name="Oh Y."/>
            <person name="Young N."/>
            <person name="Fitzgerald M."/>
            <person name="Haas B.J."/>
            <person name="Zeng Q."/>
            <person name="Young S."/>
            <person name="Adiconis X."/>
            <person name="Fan L."/>
            <person name="Levin J.Z."/>
            <person name="Mitchell T.K."/>
            <person name="Okubara P.A."/>
            <person name="Farman M.L."/>
            <person name="Kohn L.M."/>
            <person name="Birren B."/>
            <person name="Ma L.-J."/>
            <person name="Dean R.A."/>
        </authorList>
    </citation>
    <scope>NUCLEOTIDE SEQUENCE</scope>
    <source>
        <strain evidence="4">ATCC 64411 / 73-15</strain>
    </source>
</reference>
<feature type="transmembrane region" description="Helical" evidence="2">
    <location>
        <begin position="118"/>
        <end position="138"/>
    </location>
</feature>
<accession>A0A0C4DNY3</accession>
<feature type="transmembrane region" description="Helical" evidence="2">
    <location>
        <begin position="283"/>
        <end position="301"/>
    </location>
</feature>
<gene>
    <name evidence="3" type="ORF">MAPG_01532</name>
</gene>
<dbReference type="VEuPathDB" id="FungiDB:MAPG_01532"/>
<dbReference type="GO" id="GO:0015606">
    <property type="term" value="F:spermidine transmembrane transporter activity"/>
    <property type="evidence" value="ECO:0007669"/>
    <property type="project" value="TreeGrafter"/>
</dbReference>
<keyword evidence="1" id="KW-0813">Transport</keyword>
<evidence type="ECO:0000256" key="1">
    <source>
        <dbReference type="ARBA" id="ARBA00022448"/>
    </source>
</evidence>
<reference evidence="4" key="5">
    <citation type="submission" date="2015-06" db="UniProtKB">
        <authorList>
            <consortium name="EnsemblFungi"/>
        </authorList>
    </citation>
    <scope>IDENTIFICATION</scope>
    <source>
        <strain evidence="4">ATCC 64411</strain>
    </source>
</reference>
<evidence type="ECO:0000313" key="5">
    <source>
        <dbReference type="Proteomes" id="UP000011715"/>
    </source>
</evidence>
<feature type="transmembrane region" description="Helical" evidence="2">
    <location>
        <begin position="348"/>
        <end position="368"/>
    </location>
</feature>
<dbReference type="GO" id="GO:0005886">
    <property type="term" value="C:plasma membrane"/>
    <property type="evidence" value="ECO:0007669"/>
    <property type="project" value="TreeGrafter"/>
</dbReference>
<dbReference type="InterPro" id="IPR038377">
    <property type="entry name" value="Na/Glc_symporter_sf"/>
</dbReference>
<dbReference type="OrthoDB" id="5195516at2759"/>
<evidence type="ECO:0000313" key="4">
    <source>
        <dbReference type="EnsemblFungi" id="MAPG_01532T0"/>
    </source>
</evidence>
<reference evidence="3" key="2">
    <citation type="submission" date="2010-05" db="EMBL/GenBank/DDBJ databases">
        <title>The Genome Sequence of Magnaporthe poae strain ATCC 64411.</title>
        <authorList>
            <consortium name="The Broad Institute Genome Sequencing Platform"/>
            <consortium name="Broad Institute Genome Sequencing Center for Infectious Disease"/>
            <person name="Ma L.-J."/>
            <person name="Dead R."/>
            <person name="Young S."/>
            <person name="Zeng Q."/>
            <person name="Koehrsen M."/>
            <person name="Alvarado L."/>
            <person name="Berlin A."/>
            <person name="Chapman S.B."/>
            <person name="Chen Z."/>
            <person name="Freedman E."/>
            <person name="Gellesch M."/>
            <person name="Goldberg J."/>
            <person name="Griggs A."/>
            <person name="Gujja S."/>
            <person name="Heilman E.R."/>
            <person name="Heiman D."/>
            <person name="Hepburn T."/>
            <person name="Howarth C."/>
            <person name="Jen D."/>
            <person name="Larson L."/>
            <person name="Mehta T."/>
            <person name="Neiman D."/>
            <person name="Pearson M."/>
            <person name="Roberts A."/>
            <person name="Saif S."/>
            <person name="Shea T."/>
            <person name="Shenoy N."/>
            <person name="Sisk P."/>
            <person name="Stolte C."/>
            <person name="Sykes S."/>
            <person name="Walk T."/>
            <person name="White J."/>
            <person name="Yandava C."/>
            <person name="Haas B."/>
            <person name="Nusbaum C."/>
            <person name="Birren B."/>
        </authorList>
    </citation>
    <scope>NUCLEOTIDE SEQUENCE</scope>
    <source>
        <strain evidence="3">ATCC 64411</strain>
    </source>
</reference>
<keyword evidence="5" id="KW-1185">Reference proteome</keyword>
<dbReference type="Gene3D" id="1.20.1730.10">
    <property type="entry name" value="Sodium/glucose cotransporter"/>
    <property type="match status" value="1"/>
</dbReference>
<dbReference type="EMBL" id="GL876966">
    <property type="protein sequence ID" value="KLU82460.1"/>
    <property type="molecule type" value="Genomic_DNA"/>
</dbReference>
<dbReference type="GO" id="GO:0015204">
    <property type="term" value="F:urea transmembrane transporter activity"/>
    <property type="evidence" value="ECO:0007669"/>
    <property type="project" value="InterPro"/>
</dbReference>
<dbReference type="GO" id="GO:0015489">
    <property type="term" value="F:putrescine transmembrane transporter activity"/>
    <property type="evidence" value="ECO:0007669"/>
    <property type="project" value="TreeGrafter"/>
</dbReference>
<keyword evidence="2" id="KW-1133">Transmembrane helix</keyword>
<dbReference type="eggNOG" id="KOG2348">
    <property type="taxonomic scope" value="Eukaryota"/>
</dbReference>
<evidence type="ECO:0000256" key="2">
    <source>
        <dbReference type="SAM" id="Phobius"/>
    </source>
</evidence>
<reference evidence="5" key="1">
    <citation type="submission" date="2010-05" db="EMBL/GenBank/DDBJ databases">
        <title>The genome sequence of Magnaporthe poae strain ATCC 64411.</title>
        <authorList>
            <person name="Ma L.-J."/>
            <person name="Dead R."/>
            <person name="Young S."/>
            <person name="Zeng Q."/>
            <person name="Koehrsen M."/>
            <person name="Alvarado L."/>
            <person name="Berlin A."/>
            <person name="Chapman S.B."/>
            <person name="Chen Z."/>
            <person name="Freedman E."/>
            <person name="Gellesch M."/>
            <person name="Goldberg J."/>
            <person name="Griggs A."/>
            <person name="Gujja S."/>
            <person name="Heilman E.R."/>
            <person name="Heiman D."/>
            <person name="Hepburn T."/>
            <person name="Howarth C."/>
            <person name="Jen D."/>
            <person name="Larson L."/>
            <person name="Mehta T."/>
            <person name="Neiman D."/>
            <person name="Pearson M."/>
            <person name="Roberts A."/>
            <person name="Saif S."/>
            <person name="Shea T."/>
            <person name="Shenoy N."/>
            <person name="Sisk P."/>
            <person name="Stolte C."/>
            <person name="Sykes S."/>
            <person name="Walk T."/>
            <person name="White J."/>
            <person name="Yandava C."/>
            <person name="Haas B."/>
            <person name="Nusbaum C."/>
            <person name="Birren B."/>
        </authorList>
    </citation>
    <scope>NUCLEOTIDE SEQUENCE [LARGE SCALE GENOMIC DNA]</scope>
    <source>
        <strain evidence="5">ATCC 64411 / 73-15</strain>
    </source>
</reference>
<keyword evidence="2" id="KW-0472">Membrane</keyword>